<comment type="caution">
    <text evidence="1">The sequence shown here is derived from an EMBL/GenBank/DDBJ whole genome shotgun (WGS) entry which is preliminary data.</text>
</comment>
<name>X1M1P4_9ZZZZ</name>
<dbReference type="AlphaFoldDB" id="X1M1P4"/>
<sequence length="111" mass="12345">MSKLGALPALAIIDGFKGVIDYYVHHQTCPAETGEVGTPCARSWPRSPGHKRAPTVQATWPAFTWAASNWNSLSPEVQDAYRKTAQGTNLTARDLFTKAFITDYFREGQWD</sequence>
<reference evidence="1" key="1">
    <citation type="journal article" date="2014" name="Front. Microbiol.">
        <title>High frequency of phylogenetically diverse reductive dehalogenase-homologous genes in deep subseafloor sedimentary metagenomes.</title>
        <authorList>
            <person name="Kawai M."/>
            <person name="Futagami T."/>
            <person name="Toyoda A."/>
            <person name="Takaki Y."/>
            <person name="Nishi S."/>
            <person name="Hori S."/>
            <person name="Arai W."/>
            <person name="Tsubouchi T."/>
            <person name="Morono Y."/>
            <person name="Uchiyama I."/>
            <person name="Ito T."/>
            <person name="Fujiyama A."/>
            <person name="Inagaki F."/>
            <person name="Takami H."/>
        </authorList>
    </citation>
    <scope>NUCLEOTIDE SEQUENCE</scope>
    <source>
        <strain evidence="1">Expedition CK06-06</strain>
    </source>
</reference>
<organism evidence="1">
    <name type="scientific">marine sediment metagenome</name>
    <dbReference type="NCBI Taxonomy" id="412755"/>
    <lineage>
        <taxon>unclassified sequences</taxon>
        <taxon>metagenomes</taxon>
        <taxon>ecological metagenomes</taxon>
    </lineage>
</organism>
<accession>X1M1P4</accession>
<dbReference type="EMBL" id="BARV01001807">
    <property type="protein sequence ID" value="GAI00329.1"/>
    <property type="molecule type" value="Genomic_DNA"/>
</dbReference>
<gene>
    <name evidence="1" type="ORF">S06H3_04992</name>
</gene>
<proteinExistence type="predicted"/>
<evidence type="ECO:0000313" key="1">
    <source>
        <dbReference type="EMBL" id="GAI00329.1"/>
    </source>
</evidence>
<protein>
    <submittedName>
        <fullName evidence="1">Uncharacterized protein</fullName>
    </submittedName>
</protein>